<gene>
    <name evidence="2" type="ORF">AWZ03_015303</name>
</gene>
<dbReference type="EMBL" id="LSRL02006335">
    <property type="protein sequence ID" value="TDG38275.1"/>
    <property type="molecule type" value="Genomic_DNA"/>
</dbReference>
<evidence type="ECO:0000313" key="2">
    <source>
        <dbReference type="EMBL" id="TDG38275.1"/>
    </source>
</evidence>
<comment type="caution">
    <text evidence="2">The sequence shown here is derived from an EMBL/GenBank/DDBJ whole genome shotgun (WGS) entry which is preliminary data.</text>
</comment>
<dbReference type="Proteomes" id="UP000295192">
    <property type="component" value="Unassembled WGS sequence"/>
</dbReference>
<feature type="compositionally biased region" description="Polar residues" evidence="1">
    <location>
        <begin position="43"/>
        <end position="52"/>
    </location>
</feature>
<accession>A0A484ART1</accession>
<evidence type="ECO:0000256" key="1">
    <source>
        <dbReference type="SAM" id="MobiDB-lite"/>
    </source>
</evidence>
<name>A0A484ART1_DRONA</name>
<sequence>MGNQRDGTPTTQVTQAGRNEEPEGDGQAASIPMARKREGYQPSPENSSTGQEAENPVVNNPDVVAFLTEELDQFYDLKGTTHIAEHRITMKDDRPIKQRYYPKNPAMQKIIN</sequence>
<reference evidence="2 3" key="1">
    <citation type="journal article" date="2019" name="J. Hered.">
        <title>An Improved Genome Assembly for Drosophila navojoa, the Basal Species in the mojavensis Cluster.</title>
        <authorList>
            <person name="Vanderlinde T."/>
            <person name="Dupim E.G."/>
            <person name="Nazario-Yepiz N.O."/>
            <person name="Carvalho A.B."/>
        </authorList>
    </citation>
    <scope>NUCLEOTIDE SEQUENCE [LARGE SCALE GENOMIC DNA]</scope>
    <source>
        <strain evidence="2">Navoj_Jal97</strain>
        <tissue evidence="2">Whole organism</tissue>
    </source>
</reference>
<dbReference type="AlphaFoldDB" id="A0A484ART1"/>
<feature type="region of interest" description="Disordered" evidence="1">
    <location>
        <begin position="1"/>
        <end position="60"/>
    </location>
</feature>
<organism evidence="2 3">
    <name type="scientific">Drosophila navojoa</name>
    <name type="common">Fruit fly</name>
    <dbReference type="NCBI Taxonomy" id="7232"/>
    <lineage>
        <taxon>Eukaryota</taxon>
        <taxon>Metazoa</taxon>
        <taxon>Ecdysozoa</taxon>
        <taxon>Arthropoda</taxon>
        <taxon>Hexapoda</taxon>
        <taxon>Insecta</taxon>
        <taxon>Pterygota</taxon>
        <taxon>Neoptera</taxon>
        <taxon>Endopterygota</taxon>
        <taxon>Diptera</taxon>
        <taxon>Brachycera</taxon>
        <taxon>Muscomorpha</taxon>
        <taxon>Ephydroidea</taxon>
        <taxon>Drosophilidae</taxon>
        <taxon>Drosophila</taxon>
    </lineage>
</organism>
<feature type="non-terminal residue" evidence="2">
    <location>
        <position position="112"/>
    </location>
</feature>
<feature type="compositionally biased region" description="Polar residues" evidence="1">
    <location>
        <begin position="1"/>
        <end position="17"/>
    </location>
</feature>
<keyword evidence="3" id="KW-1185">Reference proteome</keyword>
<evidence type="ECO:0000313" key="3">
    <source>
        <dbReference type="Proteomes" id="UP000295192"/>
    </source>
</evidence>
<protein>
    <submittedName>
        <fullName evidence="2">Uncharacterized protein</fullName>
    </submittedName>
</protein>
<proteinExistence type="predicted"/>